<dbReference type="EMBL" id="CP144700">
    <property type="protein sequence ID" value="WVZ23266.1"/>
    <property type="molecule type" value="Genomic_DNA"/>
</dbReference>
<reference evidence="1 2" key="1">
    <citation type="journal article" date="2023" name="Life. Sci Alliance">
        <title>Evolutionary insights into 3D genome organization and epigenetic landscape of Vigna mungo.</title>
        <authorList>
            <person name="Junaid A."/>
            <person name="Singh B."/>
            <person name="Bhatia S."/>
        </authorList>
    </citation>
    <scope>NUCLEOTIDE SEQUENCE [LARGE SCALE GENOMIC DNA]</scope>
    <source>
        <strain evidence="1">Urdbean</strain>
    </source>
</reference>
<protein>
    <submittedName>
        <fullName evidence="1">Uncharacterized protein</fullName>
    </submittedName>
</protein>
<dbReference type="AlphaFoldDB" id="A0AAQ3SBV1"/>
<evidence type="ECO:0000313" key="2">
    <source>
        <dbReference type="Proteomes" id="UP001374535"/>
    </source>
</evidence>
<dbReference type="PANTHER" id="PTHR47682:SF1">
    <property type="entry name" value="TETRATRICOPEPTIDE REPEAT (TPR)-CONTAINING PROTEIN"/>
    <property type="match status" value="1"/>
</dbReference>
<dbReference type="PANTHER" id="PTHR47682">
    <property type="entry name" value="TETRATRICOPEPTIDE REPEAT (TPR)-CONTAINING PROTEIN"/>
    <property type="match status" value="1"/>
</dbReference>
<organism evidence="1 2">
    <name type="scientific">Vigna mungo</name>
    <name type="common">Black gram</name>
    <name type="synonym">Phaseolus mungo</name>
    <dbReference type="NCBI Taxonomy" id="3915"/>
    <lineage>
        <taxon>Eukaryota</taxon>
        <taxon>Viridiplantae</taxon>
        <taxon>Streptophyta</taxon>
        <taxon>Embryophyta</taxon>
        <taxon>Tracheophyta</taxon>
        <taxon>Spermatophyta</taxon>
        <taxon>Magnoliopsida</taxon>
        <taxon>eudicotyledons</taxon>
        <taxon>Gunneridae</taxon>
        <taxon>Pentapetalae</taxon>
        <taxon>rosids</taxon>
        <taxon>fabids</taxon>
        <taxon>Fabales</taxon>
        <taxon>Fabaceae</taxon>
        <taxon>Papilionoideae</taxon>
        <taxon>50 kb inversion clade</taxon>
        <taxon>NPAAA clade</taxon>
        <taxon>indigoferoid/millettioid clade</taxon>
        <taxon>Phaseoleae</taxon>
        <taxon>Vigna</taxon>
    </lineage>
</organism>
<evidence type="ECO:0000313" key="1">
    <source>
        <dbReference type="EMBL" id="WVZ23266.1"/>
    </source>
</evidence>
<accession>A0AAQ3SBV1</accession>
<proteinExistence type="predicted"/>
<name>A0AAQ3SBV1_VIGMU</name>
<dbReference type="Proteomes" id="UP001374535">
    <property type="component" value="Chromosome 1"/>
</dbReference>
<sequence>MVVGTSCDDVADNGISWVTMVVVVGPRRQFVAACICQGDAFLALNKFDLAKQSYLTSLDIEPSIRHSKSFKVMFNVLLYARVTELQEKLAAGNKHSVRSGV</sequence>
<gene>
    <name evidence="1" type="ORF">V8G54_001810</name>
</gene>
<keyword evidence="2" id="KW-1185">Reference proteome</keyword>